<name>A0ABS8FVR8_9FIRM</name>
<protein>
    <submittedName>
        <fullName evidence="1">Flagellin lysine-N-methylase</fullName>
        <ecNumber evidence="1">2.1.1.-</ecNumber>
    </submittedName>
</protein>
<keyword evidence="2" id="KW-1185">Reference proteome</keyword>
<dbReference type="Proteomes" id="UP001198151">
    <property type="component" value="Unassembled WGS sequence"/>
</dbReference>
<dbReference type="GO" id="GO:0008168">
    <property type="term" value="F:methyltransferase activity"/>
    <property type="evidence" value="ECO:0007669"/>
    <property type="project" value="UniProtKB-KW"/>
</dbReference>
<evidence type="ECO:0000313" key="2">
    <source>
        <dbReference type="Proteomes" id="UP001198151"/>
    </source>
</evidence>
<keyword evidence="1" id="KW-0808">Transferase</keyword>
<gene>
    <name evidence="1" type="primary">fliB</name>
    <name evidence="1" type="ORF">LKD70_03200</name>
</gene>
<dbReference type="GO" id="GO:0032259">
    <property type="term" value="P:methylation"/>
    <property type="evidence" value="ECO:0007669"/>
    <property type="project" value="UniProtKB-KW"/>
</dbReference>
<keyword evidence="1" id="KW-0969">Cilium</keyword>
<dbReference type="EMBL" id="JAJEQX010000004">
    <property type="protein sequence ID" value="MCC2253453.1"/>
    <property type="molecule type" value="Genomic_DNA"/>
</dbReference>
<accession>A0ABS8FVR8</accession>
<keyword evidence="1" id="KW-0489">Methyltransferase</keyword>
<keyword evidence="1" id="KW-0282">Flagellum</keyword>
<keyword evidence="1" id="KW-0966">Cell projection</keyword>
<dbReference type="EC" id="2.1.1.-" evidence="1"/>
<comment type="caution">
    <text evidence="1">The sequence shown here is derived from an EMBL/GenBank/DDBJ whole genome shotgun (WGS) entry which is preliminary data.</text>
</comment>
<organism evidence="1 2">
    <name type="scientific">Ruminococcus turbiniformis</name>
    <dbReference type="NCBI Taxonomy" id="2881258"/>
    <lineage>
        <taxon>Bacteria</taxon>
        <taxon>Bacillati</taxon>
        <taxon>Bacillota</taxon>
        <taxon>Clostridia</taxon>
        <taxon>Eubacteriales</taxon>
        <taxon>Oscillospiraceae</taxon>
        <taxon>Ruminococcus</taxon>
    </lineage>
</organism>
<dbReference type="RefSeq" id="WP_227706609.1">
    <property type="nucleotide sequence ID" value="NZ_JAJEQX010000004.1"/>
</dbReference>
<sequence length="425" mass="49412">MKRQKGTVCTMHYTAPHYYKKFHCTADRCPDTCCAGWLIQIDSCSLKKYREMKGPIGNRLHNEVDWKRGYFRQYEGRCAFLNEENLCDLYLEGGGESAFCHTCRSYPRHIEEFEGLREISLALSCPEAARLILTEQEPVRFISGEKHGEDENFPDFDYLLFTKLEDARVLMIRLLQSREHPFALRASVVLALAHDLQERIDRNMLFEADSLFERYSSDHVWNWFERRLAASGCRAAGSGYRLAMPGRRPAEDPAEDVCNRLFSVLNRLEPLKKDWKPYLRKMKKTEIIKKSAFSHPEADSSGVEASGFDRLFSGTMSEQLMVYFVFTYFCGAVYDRNAYVKIKFALACTCLIRELCLREWSLSGGGTGVADIIRTAYRFSREIEHSDQNRLRFEKALENEKRFPLEDMIRFCYCSSSGSRPLRRR</sequence>
<proteinExistence type="predicted"/>
<evidence type="ECO:0000313" key="1">
    <source>
        <dbReference type="EMBL" id="MCC2253453.1"/>
    </source>
</evidence>
<dbReference type="NCBIfam" id="NF038110">
    <property type="entry name" value="Lys_methyl_FliB"/>
    <property type="match status" value="1"/>
</dbReference>
<reference evidence="1 2" key="1">
    <citation type="submission" date="2021-10" db="EMBL/GenBank/DDBJ databases">
        <title>Anaerobic single-cell dispensing facilitates the cultivation of human gut bacteria.</title>
        <authorList>
            <person name="Afrizal A."/>
        </authorList>
    </citation>
    <scope>NUCLEOTIDE SEQUENCE [LARGE SCALE GENOMIC DNA]</scope>
    <source>
        <strain evidence="1 2">CLA-AA-H200</strain>
    </source>
</reference>